<feature type="chain" id="PRO_5046035551" evidence="1">
    <location>
        <begin position="21"/>
        <end position="168"/>
    </location>
</feature>
<evidence type="ECO:0000313" key="2">
    <source>
        <dbReference type="EMBL" id="MCW1912142.1"/>
    </source>
</evidence>
<comment type="caution">
    <text evidence="2">The sequence shown here is derived from an EMBL/GenBank/DDBJ whole genome shotgun (WGS) entry which is preliminary data.</text>
</comment>
<accession>A0ABT3FX18</accession>
<name>A0ABT3FX18_9BACT</name>
<feature type="signal peptide" evidence="1">
    <location>
        <begin position="1"/>
        <end position="20"/>
    </location>
</feature>
<keyword evidence="3" id="KW-1185">Reference proteome</keyword>
<dbReference type="EMBL" id="JAPDDR010000001">
    <property type="protein sequence ID" value="MCW1912142.1"/>
    <property type="molecule type" value="Genomic_DNA"/>
</dbReference>
<dbReference type="RefSeq" id="WP_264510266.1">
    <property type="nucleotide sequence ID" value="NZ_JAPDDR010000001.1"/>
</dbReference>
<keyword evidence="1" id="KW-0732">Signal</keyword>
<protein>
    <submittedName>
        <fullName evidence="2">Uncharacterized protein</fullName>
    </submittedName>
</protein>
<organism evidence="2 3">
    <name type="scientific">Luteolibacter rhizosphaerae</name>
    <dbReference type="NCBI Taxonomy" id="2989719"/>
    <lineage>
        <taxon>Bacteria</taxon>
        <taxon>Pseudomonadati</taxon>
        <taxon>Verrucomicrobiota</taxon>
        <taxon>Verrucomicrobiia</taxon>
        <taxon>Verrucomicrobiales</taxon>
        <taxon>Verrucomicrobiaceae</taxon>
        <taxon>Luteolibacter</taxon>
    </lineage>
</organism>
<evidence type="ECO:0000313" key="3">
    <source>
        <dbReference type="Proteomes" id="UP001165653"/>
    </source>
</evidence>
<proteinExistence type="predicted"/>
<reference evidence="2" key="1">
    <citation type="submission" date="2022-10" db="EMBL/GenBank/DDBJ databases">
        <title>Luteolibacter sp. GHJ8, whole genome shotgun sequencing project.</title>
        <authorList>
            <person name="Zhao G."/>
            <person name="Shen L."/>
        </authorList>
    </citation>
    <scope>NUCLEOTIDE SEQUENCE</scope>
    <source>
        <strain evidence="2">GHJ8</strain>
    </source>
</reference>
<sequence length="168" mass="18308">MNPLKPLSLFVAVLALPLMAEEAKPKPADPTTPPAAPTVDFGDFSSQILTSKAWDALGVSNHAAVDAYVAKCIELYADKAKEMQSSLTEAAGADKAKEYWALNDVGTCHFIRAQSKEARGDTKAALEDYKAVTEKYSFSQCWDTKGWYWKPADAAKAKVKSLEFDALK</sequence>
<gene>
    <name evidence="2" type="ORF">OJ996_01070</name>
</gene>
<dbReference type="Proteomes" id="UP001165653">
    <property type="component" value="Unassembled WGS sequence"/>
</dbReference>
<evidence type="ECO:0000256" key="1">
    <source>
        <dbReference type="SAM" id="SignalP"/>
    </source>
</evidence>